<gene>
    <name evidence="1" type="ORF">ENU1_178280</name>
</gene>
<proteinExistence type="predicted"/>
<protein>
    <submittedName>
        <fullName evidence="1">Uncharacterized protein</fullName>
    </submittedName>
</protein>
<dbReference type="Proteomes" id="UP000006769">
    <property type="component" value="Unassembled WGS sequence"/>
</dbReference>
<evidence type="ECO:0000313" key="1">
    <source>
        <dbReference type="EMBL" id="EKE38047.1"/>
    </source>
</evidence>
<dbReference type="OrthoDB" id="31291at2759"/>
<evidence type="ECO:0000313" key="2">
    <source>
        <dbReference type="Proteomes" id="UP000006769"/>
    </source>
</evidence>
<dbReference type="EMBL" id="JH929088">
    <property type="protein sequence ID" value="EKE38047.1"/>
    <property type="molecule type" value="Genomic_DNA"/>
</dbReference>
<name>K2GW64_ENTNP</name>
<sequence length="962" mass="112842">MTEPDFNILQMIYEKKKAGKPLSSDDNYLLINIIDSVMKPTQFSHQFDTLVFGENIQQKEELLHEQSSVCNKYLGLCYYICDCDSNETYYFCEECNKNLKGHKKHSKGKTRLDCLCNCGRCQCKIKECKHETCIHKKNSCPRHMKVVTTESRCKYSQVEIATSQLIIELLDCLNSGRLAEGLRITEYLTEIFESPSISRSAYLFLAQCVVEEKNNDSQTEDFSRFYQITGSGKNAFGVLCEFAVRLYSNDLVLSSSLITLIAQLETKTTLLSQTPPARNCFFMATYNYNYPISMVNELINKFLFCLNGNTVHISPHEINIDSIFAINHLIDIKDKIIKQFKGKESQLRKYYSEFVFSLNSLSNILENRFSSDNYYELYKCIIDESTIQNTFSESLFSFTPKLDFSCTEMTSLYLLLQTKLFNITHIYFNALILNMKEVDPKTKICDSIKNRLDSSLRKTDSKNIVIGTNQLGIGSKNRVTYAPLLIRCMAFLLRCRLLIVTHQQETFRNKKIKQPEKQETLLELYTRNKDYKKEFINMMYEFDIIDLFLRNLRNELKSTKEMKEGKVMWVMNSMRLFSFDPVLGRRLDLFMKQLIFSQYDFISDESERKKHTEECSVIKKSEEIKYVPYKVEFDIYYYLNYIYLLEENNIEMDFIDCDEKYITAYFLLFIDIEFVKPYIRNAYDVSRIMLIGNVKNYITVTNDNVFFSEKGPQLNGDVIRISPFNFSKLKLFNPFIPDFLVDIYQKNWLNTYAFYVNNGISFDRIILDDPVIKIPLMKPVITKMINKINIHNLPSLCPDSEKIDYSSLSKKTLIKKVNQSSSQLIYSDNGNQLSSALTQFYNQFAITIRYAWISSQFVPSKKDKEEYDARVAHDYILWAQLIDIRQRLLSELHIELTKKEQTNKKLFENEKAELFISRLNKDENVFPENQRIRGICLLLLESCCEILKYYKEGKVFNLSYKN</sequence>
<dbReference type="VEuPathDB" id="AmoebaDB:ENU1_178280"/>
<dbReference type="RefSeq" id="XP_008859619.1">
    <property type="nucleotide sequence ID" value="XM_008861397.1"/>
</dbReference>
<organism evidence="1 2">
    <name type="scientific">Entamoeba nuttalli (strain P19)</name>
    <name type="common">Amoeba</name>
    <dbReference type="NCBI Taxonomy" id="1076696"/>
    <lineage>
        <taxon>Eukaryota</taxon>
        <taxon>Amoebozoa</taxon>
        <taxon>Evosea</taxon>
        <taxon>Archamoebae</taxon>
        <taxon>Mastigamoebida</taxon>
        <taxon>Entamoebidae</taxon>
        <taxon>Entamoeba</taxon>
    </lineage>
</organism>
<accession>K2GW64</accession>
<dbReference type="GeneID" id="20075797"/>
<dbReference type="AlphaFoldDB" id="K2GW64"/>
<dbReference type="OMA" id="CTHINCT"/>
<reference evidence="1 2" key="1">
    <citation type="submission" date="2011-11" db="EMBL/GenBank/DDBJ databases">
        <authorList>
            <person name="Hannick L."/>
            <person name="Karamycheva S."/>
            <person name="Lorenzi H."/>
            <person name="Caler E."/>
        </authorList>
    </citation>
    <scope>NUCLEOTIDE SEQUENCE [LARGE SCALE GENOMIC DNA]</scope>
    <source>
        <strain evidence="1 2">P19</strain>
    </source>
</reference>